<sequence length="133" mass="15562">MESDKVRALSIVRNAELVHPGLPLVEAFNDAIDGEQAARYFMKTYVDDRSNVNSTQFLKDWKDLLRLFYVESSHSRNLNWASRRRVAKRDKCRCCLAGVRCRFWGYWNVFPIIPPTALCIKEVGQTTPIIYFW</sequence>
<protein>
    <submittedName>
        <fullName evidence="1">Uncharacterized protein</fullName>
    </submittedName>
</protein>
<dbReference type="KEGG" id="bfu:BCIN_03g06640"/>
<accession>A0A384JD18</accession>
<keyword evidence="2" id="KW-1185">Reference proteome</keyword>
<dbReference type="VEuPathDB" id="FungiDB:Bcin03g06640"/>
<dbReference type="AlphaFoldDB" id="A0A384JD18"/>
<gene>
    <name evidence="1" type="ORF">BCIN_03g06640</name>
</gene>
<reference evidence="1 2" key="2">
    <citation type="journal article" date="2012" name="Eukaryot. Cell">
        <title>Genome update of Botrytis cinerea strains B05.10 and T4.</title>
        <authorList>
            <person name="Staats M."/>
            <person name="van Kan J.A."/>
        </authorList>
    </citation>
    <scope>NUCLEOTIDE SEQUENCE [LARGE SCALE GENOMIC DNA]</scope>
    <source>
        <strain evidence="1 2">B05.10</strain>
    </source>
</reference>
<dbReference type="RefSeq" id="XP_024547858.1">
    <property type="nucleotide sequence ID" value="XM_024698285.1"/>
</dbReference>
<evidence type="ECO:0000313" key="1">
    <source>
        <dbReference type="EMBL" id="ATZ48443.1"/>
    </source>
</evidence>
<dbReference type="GeneID" id="5436034"/>
<organism evidence="1 2">
    <name type="scientific">Botryotinia fuckeliana (strain B05.10)</name>
    <name type="common">Noble rot fungus</name>
    <name type="synonym">Botrytis cinerea</name>
    <dbReference type="NCBI Taxonomy" id="332648"/>
    <lineage>
        <taxon>Eukaryota</taxon>
        <taxon>Fungi</taxon>
        <taxon>Dikarya</taxon>
        <taxon>Ascomycota</taxon>
        <taxon>Pezizomycotina</taxon>
        <taxon>Leotiomycetes</taxon>
        <taxon>Helotiales</taxon>
        <taxon>Sclerotiniaceae</taxon>
        <taxon>Botrytis</taxon>
    </lineage>
</organism>
<reference evidence="1 2" key="1">
    <citation type="journal article" date="2011" name="PLoS Genet.">
        <title>Genomic analysis of the necrotrophic fungal pathogens Sclerotinia sclerotiorum and Botrytis cinerea.</title>
        <authorList>
            <person name="Amselem J."/>
            <person name="Cuomo C.A."/>
            <person name="van Kan J.A."/>
            <person name="Viaud M."/>
            <person name="Benito E.P."/>
            <person name="Couloux A."/>
            <person name="Coutinho P.M."/>
            <person name="de Vries R.P."/>
            <person name="Dyer P.S."/>
            <person name="Fillinger S."/>
            <person name="Fournier E."/>
            <person name="Gout L."/>
            <person name="Hahn M."/>
            <person name="Kohn L."/>
            <person name="Lapalu N."/>
            <person name="Plummer K.M."/>
            <person name="Pradier J.M."/>
            <person name="Quevillon E."/>
            <person name="Sharon A."/>
            <person name="Simon A."/>
            <person name="ten Have A."/>
            <person name="Tudzynski B."/>
            <person name="Tudzynski P."/>
            <person name="Wincker P."/>
            <person name="Andrew M."/>
            <person name="Anthouard V."/>
            <person name="Beever R.E."/>
            <person name="Beffa R."/>
            <person name="Benoit I."/>
            <person name="Bouzid O."/>
            <person name="Brault B."/>
            <person name="Chen Z."/>
            <person name="Choquer M."/>
            <person name="Collemare J."/>
            <person name="Cotton P."/>
            <person name="Danchin E.G."/>
            <person name="Da Silva C."/>
            <person name="Gautier A."/>
            <person name="Giraud C."/>
            <person name="Giraud T."/>
            <person name="Gonzalez C."/>
            <person name="Grossetete S."/>
            <person name="Guldener U."/>
            <person name="Henrissat B."/>
            <person name="Howlett B.J."/>
            <person name="Kodira C."/>
            <person name="Kretschmer M."/>
            <person name="Lappartient A."/>
            <person name="Leroch M."/>
            <person name="Levis C."/>
            <person name="Mauceli E."/>
            <person name="Neuveglise C."/>
            <person name="Oeser B."/>
            <person name="Pearson M."/>
            <person name="Poulain J."/>
            <person name="Poussereau N."/>
            <person name="Quesneville H."/>
            <person name="Rascle C."/>
            <person name="Schumacher J."/>
            <person name="Segurens B."/>
            <person name="Sexton A."/>
            <person name="Silva E."/>
            <person name="Sirven C."/>
            <person name="Soanes D.M."/>
            <person name="Talbot N.J."/>
            <person name="Templeton M."/>
            <person name="Yandava C."/>
            <person name="Yarden O."/>
            <person name="Zeng Q."/>
            <person name="Rollins J.A."/>
            <person name="Lebrun M.H."/>
            <person name="Dickman M."/>
        </authorList>
    </citation>
    <scope>NUCLEOTIDE SEQUENCE [LARGE SCALE GENOMIC DNA]</scope>
    <source>
        <strain evidence="1 2">B05.10</strain>
    </source>
</reference>
<dbReference type="OrthoDB" id="3250044at2759"/>
<proteinExistence type="predicted"/>
<name>A0A384JD18_BOTFB</name>
<dbReference type="EMBL" id="CP009807">
    <property type="protein sequence ID" value="ATZ48443.1"/>
    <property type="molecule type" value="Genomic_DNA"/>
</dbReference>
<reference evidence="1 2" key="3">
    <citation type="journal article" date="2017" name="Mol. Plant Pathol.">
        <title>A gapless genome sequence of the fungus Botrytis cinerea.</title>
        <authorList>
            <person name="Van Kan J.A."/>
            <person name="Stassen J.H."/>
            <person name="Mosbach A."/>
            <person name="Van Der Lee T.A."/>
            <person name="Faino L."/>
            <person name="Farmer A.D."/>
            <person name="Papasotiriou D.G."/>
            <person name="Zhou S."/>
            <person name="Seidl M.F."/>
            <person name="Cottam E."/>
            <person name="Edel D."/>
            <person name="Hahn M."/>
            <person name="Schwartz D.C."/>
            <person name="Dietrich R.A."/>
            <person name="Widdison S."/>
            <person name="Scalliet G."/>
        </authorList>
    </citation>
    <scope>NUCLEOTIDE SEQUENCE [LARGE SCALE GENOMIC DNA]</scope>
    <source>
        <strain evidence="1 2">B05.10</strain>
    </source>
</reference>
<dbReference type="Proteomes" id="UP000001798">
    <property type="component" value="Chromosome 3"/>
</dbReference>
<evidence type="ECO:0000313" key="2">
    <source>
        <dbReference type="Proteomes" id="UP000001798"/>
    </source>
</evidence>